<evidence type="ECO:0000313" key="14">
    <source>
        <dbReference type="Proteomes" id="UP000471126"/>
    </source>
</evidence>
<evidence type="ECO:0000256" key="3">
    <source>
        <dbReference type="ARBA" id="ARBA00013025"/>
    </source>
</evidence>
<dbReference type="NCBIfam" id="TIGR01499">
    <property type="entry name" value="folC"/>
    <property type="match status" value="1"/>
</dbReference>
<dbReference type="AlphaFoldDB" id="A0A6P0GIF2"/>
<keyword evidence="6 11" id="KW-0547">Nucleotide-binding</keyword>
<dbReference type="SUPFAM" id="SSF53623">
    <property type="entry name" value="MurD-like peptide ligases, catalytic domain"/>
    <property type="match status" value="1"/>
</dbReference>
<keyword evidence="8" id="KW-0460">Magnesium</keyword>
<feature type="domain" description="Mur ligase C-terminal" evidence="12">
    <location>
        <begin position="305"/>
        <end position="430"/>
    </location>
</feature>
<evidence type="ECO:0000256" key="11">
    <source>
        <dbReference type="PIRNR" id="PIRNR001563"/>
    </source>
</evidence>
<evidence type="ECO:0000256" key="6">
    <source>
        <dbReference type="ARBA" id="ARBA00022741"/>
    </source>
</evidence>
<sequence length="447" mass="46758">MSGAAVAHRASEVERELLRRWPESRLEPSLDRIRAVSDALGGPQHAVPVVHVTGTNGKTTTARAIDDLLRCAGLRVGRYTSPHLESMRERIVVDGAPLDEESFAAVHDRLRPVLARVEDRSGPLSFFEVVTAMAFQAFAEADLDAVVLEVGMGGTWDATNVADGVVSVVTPIALDHTEYLGPDVAAIAREKAGIVKAGSTAVLADQPPAALAVLLDRADEVGATVVDARRAVRILGRTPRDDGQLLDLRGEEREHRDLVLPLLGLHQAGNAATAVTAVEAFLARAGRSLGTATVRDALARLRSPGRLETVREVPRVWVDASHNPAGMAATVAAVRELPSVDRLVVVLAVLEGKDADSMLRALRGSADEVLATGNTSPRCLPAAALAARAAGVLGAERVGLEPELPQALRAALDRASGTGTGATAVLVTGSVVTAGEARALLRPESSS</sequence>
<evidence type="ECO:0000313" key="13">
    <source>
        <dbReference type="EMBL" id="NEM07049.1"/>
    </source>
</evidence>
<evidence type="ECO:0000256" key="8">
    <source>
        <dbReference type="ARBA" id="ARBA00022842"/>
    </source>
</evidence>
<comment type="similarity">
    <text evidence="2 11">Belongs to the folylpolyglutamate synthase family.</text>
</comment>
<comment type="cofactor">
    <cofactor evidence="1">
        <name>Mg(2+)</name>
        <dbReference type="ChEBI" id="CHEBI:18420"/>
    </cofactor>
</comment>
<evidence type="ECO:0000256" key="4">
    <source>
        <dbReference type="ARBA" id="ARBA00022598"/>
    </source>
</evidence>
<evidence type="ECO:0000259" key="12">
    <source>
        <dbReference type="Pfam" id="PF02875"/>
    </source>
</evidence>
<dbReference type="GO" id="GO:0004326">
    <property type="term" value="F:tetrahydrofolylpolyglutamate synthase activity"/>
    <property type="evidence" value="ECO:0007669"/>
    <property type="project" value="UniProtKB-EC"/>
</dbReference>
<dbReference type="Gene3D" id="3.40.1190.10">
    <property type="entry name" value="Mur-like, catalytic domain"/>
    <property type="match status" value="1"/>
</dbReference>
<dbReference type="InterPro" id="IPR036565">
    <property type="entry name" value="Mur-like_cat_sf"/>
</dbReference>
<evidence type="ECO:0000256" key="2">
    <source>
        <dbReference type="ARBA" id="ARBA00008276"/>
    </source>
</evidence>
<dbReference type="SUPFAM" id="SSF53244">
    <property type="entry name" value="MurD-like peptide ligases, peptide-binding domain"/>
    <property type="match status" value="1"/>
</dbReference>
<protein>
    <recommendedName>
        <fullName evidence="3">tetrahydrofolate synthase</fullName>
        <ecNumber evidence="3">6.3.2.17</ecNumber>
    </recommendedName>
    <alternativeName>
        <fullName evidence="9">Tetrahydrofolylpolyglutamate synthase</fullName>
    </alternativeName>
</protein>
<dbReference type="InterPro" id="IPR004101">
    <property type="entry name" value="Mur_ligase_C"/>
</dbReference>
<organism evidence="13 14">
    <name type="scientific">Geodermatophilus normandii</name>
    <dbReference type="NCBI Taxonomy" id="1137989"/>
    <lineage>
        <taxon>Bacteria</taxon>
        <taxon>Bacillati</taxon>
        <taxon>Actinomycetota</taxon>
        <taxon>Actinomycetes</taxon>
        <taxon>Geodermatophilales</taxon>
        <taxon>Geodermatophilaceae</taxon>
        <taxon>Geodermatophilus</taxon>
    </lineage>
</organism>
<comment type="catalytic activity">
    <reaction evidence="10">
        <text>(6S)-5,6,7,8-tetrahydrofolyl-(gamma-L-Glu)(n) + L-glutamate + ATP = (6S)-5,6,7,8-tetrahydrofolyl-(gamma-L-Glu)(n+1) + ADP + phosphate + H(+)</text>
        <dbReference type="Rhea" id="RHEA:10580"/>
        <dbReference type="Rhea" id="RHEA-COMP:14738"/>
        <dbReference type="Rhea" id="RHEA-COMP:14740"/>
        <dbReference type="ChEBI" id="CHEBI:15378"/>
        <dbReference type="ChEBI" id="CHEBI:29985"/>
        <dbReference type="ChEBI" id="CHEBI:30616"/>
        <dbReference type="ChEBI" id="CHEBI:43474"/>
        <dbReference type="ChEBI" id="CHEBI:141005"/>
        <dbReference type="ChEBI" id="CHEBI:456216"/>
        <dbReference type="EC" id="6.3.2.17"/>
    </reaction>
</comment>
<dbReference type="GO" id="GO:0005737">
    <property type="term" value="C:cytoplasm"/>
    <property type="evidence" value="ECO:0007669"/>
    <property type="project" value="TreeGrafter"/>
</dbReference>
<dbReference type="Gene3D" id="3.90.190.20">
    <property type="entry name" value="Mur ligase, C-terminal domain"/>
    <property type="match status" value="1"/>
</dbReference>
<dbReference type="GO" id="GO:0005524">
    <property type="term" value="F:ATP binding"/>
    <property type="evidence" value="ECO:0007669"/>
    <property type="project" value="UniProtKB-KW"/>
</dbReference>
<evidence type="ECO:0000256" key="10">
    <source>
        <dbReference type="ARBA" id="ARBA00047493"/>
    </source>
</evidence>
<comment type="caution">
    <text evidence="13">The sequence shown here is derived from an EMBL/GenBank/DDBJ whole genome shotgun (WGS) entry which is preliminary data.</text>
</comment>
<keyword evidence="7 11" id="KW-0067">ATP-binding</keyword>
<evidence type="ECO:0000256" key="7">
    <source>
        <dbReference type="ARBA" id="ARBA00022840"/>
    </source>
</evidence>
<dbReference type="GO" id="GO:0008841">
    <property type="term" value="F:dihydrofolate synthase activity"/>
    <property type="evidence" value="ECO:0007669"/>
    <property type="project" value="TreeGrafter"/>
</dbReference>
<evidence type="ECO:0000256" key="9">
    <source>
        <dbReference type="ARBA" id="ARBA00030592"/>
    </source>
</evidence>
<dbReference type="GO" id="GO:0046872">
    <property type="term" value="F:metal ion binding"/>
    <property type="evidence" value="ECO:0007669"/>
    <property type="project" value="UniProtKB-KW"/>
</dbReference>
<dbReference type="InterPro" id="IPR036615">
    <property type="entry name" value="Mur_ligase_C_dom_sf"/>
</dbReference>
<dbReference type="EMBL" id="JAAGWE010000020">
    <property type="protein sequence ID" value="NEM07049.1"/>
    <property type="molecule type" value="Genomic_DNA"/>
</dbReference>
<name>A0A6P0GIF2_9ACTN</name>
<dbReference type="PANTHER" id="PTHR11136:SF0">
    <property type="entry name" value="DIHYDROFOLATE SYNTHETASE-RELATED"/>
    <property type="match status" value="1"/>
</dbReference>
<dbReference type="RefSeq" id="WP_163477162.1">
    <property type="nucleotide sequence ID" value="NZ_JAAGWE010000020.1"/>
</dbReference>
<gene>
    <name evidence="13" type="ORF">GCU54_13630</name>
</gene>
<dbReference type="InterPro" id="IPR001645">
    <property type="entry name" value="Folylpolyglutamate_synth"/>
</dbReference>
<dbReference type="PANTHER" id="PTHR11136">
    <property type="entry name" value="FOLYLPOLYGLUTAMATE SYNTHASE-RELATED"/>
    <property type="match status" value="1"/>
</dbReference>
<proteinExistence type="inferred from homology"/>
<keyword evidence="4 11" id="KW-0436">Ligase</keyword>
<evidence type="ECO:0000256" key="1">
    <source>
        <dbReference type="ARBA" id="ARBA00001946"/>
    </source>
</evidence>
<keyword evidence="5" id="KW-0479">Metal-binding</keyword>
<evidence type="ECO:0000256" key="5">
    <source>
        <dbReference type="ARBA" id="ARBA00022723"/>
    </source>
</evidence>
<dbReference type="Pfam" id="PF02875">
    <property type="entry name" value="Mur_ligase_C"/>
    <property type="match status" value="1"/>
</dbReference>
<dbReference type="EC" id="6.3.2.17" evidence="3"/>
<accession>A0A6P0GIF2</accession>
<dbReference type="FunFam" id="3.40.1190.10:FF:000011">
    <property type="entry name" value="Folylpolyglutamate synthase/dihydrofolate synthase"/>
    <property type="match status" value="1"/>
</dbReference>
<dbReference type="PIRSF" id="PIRSF001563">
    <property type="entry name" value="Folylpolyglu_synth"/>
    <property type="match status" value="1"/>
</dbReference>
<reference evidence="13 14" key="1">
    <citation type="submission" date="2019-12" db="EMBL/GenBank/DDBJ databases">
        <title>WGS of CPCC 203550 I12A-02606.</title>
        <authorList>
            <person name="Jiang Z."/>
        </authorList>
    </citation>
    <scope>NUCLEOTIDE SEQUENCE [LARGE SCALE GENOMIC DNA]</scope>
    <source>
        <strain evidence="13 14">I12A-02606</strain>
    </source>
</reference>
<dbReference type="Proteomes" id="UP000471126">
    <property type="component" value="Unassembled WGS sequence"/>
</dbReference>